<dbReference type="InterPro" id="IPR007569">
    <property type="entry name" value="DUF559"/>
</dbReference>
<dbReference type="CDD" id="cd01038">
    <property type="entry name" value="Endonuclease_DUF559"/>
    <property type="match status" value="1"/>
</dbReference>
<dbReference type="InterPro" id="IPR011335">
    <property type="entry name" value="Restrct_endonuc-II-like"/>
</dbReference>
<proteinExistence type="predicted"/>
<feature type="domain" description="DUF559" evidence="2">
    <location>
        <begin position="8"/>
        <end position="106"/>
    </location>
</feature>
<feature type="compositionally biased region" description="Basic residues" evidence="1">
    <location>
        <begin position="204"/>
        <end position="214"/>
    </location>
</feature>
<accession>A0ABX2L4A4</accession>
<name>A0ABX2L4A4_9PROT</name>
<sequence length="227" mass="24779">MPRIKEDTRDRARTMRHVPTDAERKLWAILRRRQIGGWYFRRQHPIPPYIADFACVEARLVVEVDGSQHADSAYDFARDEHLRHHGWRVLRFWNNDVLNNPEGVARMTGEALGGPPPPPPPPPGGGGGEGRIRPHRHPPTPPAPSRLPVPALRDHRRPDPPGGGGPLAGGGARPPPRPPPAVGGGGRLDRPIAAPTTAPPRPRPSARRSARPAPRRPSPSRSCRASG</sequence>
<feature type="region of interest" description="Disordered" evidence="1">
    <location>
        <begin position="106"/>
        <end position="227"/>
    </location>
</feature>
<evidence type="ECO:0000259" key="2">
    <source>
        <dbReference type="Pfam" id="PF04480"/>
    </source>
</evidence>
<dbReference type="InterPro" id="IPR047216">
    <property type="entry name" value="Endonuclease_DUF559_bact"/>
</dbReference>
<feature type="compositionally biased region" description="Pro residues" evidence="1">
    <location>
        <begin position="114"/>
        <end position="124"/>
    </location>
</feature>
<protein>
    <submittedName>
        <fullName evidence="3">DUF559 domain-containing protein</fullName>
    </submittedName>
</protein>
<dbReference type="SUPFAM" id="SSF52980">
    <property type="entry name" value="Restriction endonuclease-like"/>
    <property type="match status" value="1"/>
</dbReference>
<organism evidence="3 4">
    <name type="scientific">Azospirillum formosense</name>
    <dbReference type="NCBI Taxonomy" id="861533"/>
    <lineage>
        <taxon>Bacteria</taxon>
        <taxon>Pseudomonadati</taxon>
        <taxon>Pseudomonadota</taxon>
        <taxon>Alphaproteobacteria</taxon>
        <taxon>Rhodospirillales</taxon>
        <taxon>Azospirillaceae</taxon>
        <taxon>Azospirillum</taxon>
    </lineage>
</organism>
<reference evidence="3 4" key="1">
    <citation type="submission" date="2019-10" db="EMBL/GenBank/DDBJ databases">
        <title>Genome sequence of Azospirillum formosense CC-Nfb-7.</title>
        <authorList>
            <person name="Ambrosini A."/>
            <person name="Sant'Anna F.H."/>
            <person name="Cassan F.D."/>
            <person name="Souza E.M."/>
            <person name="Passaglia L.M.P."/>
        </authorList>
    </citation>
    <scope>NUCLEOTIDE SEQUENCE [LARGE SCALE GENOMIC DNA]</scope>
    <source>
        <strain evidence="3 4">CC-NFb-7</strain>
    </source>
</reference>
<dbReference type="Proteomes" id="UP000639419">
    <property type="component" value="Unassembled WGS sequence"/>
</dbReference>
<evidence type="ECO:0000313" key="4">
    <source>
        <dbReference type="Proteomes" id="UP000639419"/>
    </source>
</evidence>
<dbReference type="PANTHER" id="PTHR38590">
    <property type="entry name" value="BLL0828 PROTEIN"/>
    <property type="match status" value="1"/>
</dbReference>
<feature type="compositionally biased region" description="Gly residues" evidence="1">
    <location>
        <begin position="162"/>
        <end position="172"/>
    </location>
</feature>
<comment type="caution">
    <text evidence="3">The sequence shown here is derived from an EMBL/GenBank/DDBJ whole genome shotgun (WGS) entry which is preliminary data.</text>
</comment>
<evidence type="ECO:0000313" key="3">
    <source>
        <dbReference type="EMBL" id="NUB22819.1"/>
    </source>
</evidence>
<gene>
    <name evidence="3" type="ORF">GBZ26_27080</name>
</gene>
<dbReference type="Gene3D" id="3.40.960.10">
    <property type="entry name" value="VSR Endonuclease"/>
    <property type="match status" value="1"/>
</dbReference>
<dbReference type="PANTHER" id="PTHR38590:SF1">
    <property type="entry name" value="BLL0828 PROTEIN"/>
    <property type="match status" value="1"/>
</dbReference>
<evidence type="ECO:0000256" key="1">
    <source>
        <dbReference type="SAM" id="MobiDB-lite"/>
    </source>
</evidence>
<keyword evidence="4" id="KW-1185">Reference proteome</keyword>
<dbReference type="EMBL" id="WHOR01000358">
    <property type="protein sequence ID" value="NUB22819.1"/>
    <property type="molecule type" value="Genomic_DNA"/>
</dbReference>
<dbReference type="Pfam" id="PF04480">
    <property type="entry name" value="DUF559"/>
    <property type="match status" value="1"/>
</dbReference>